<reference evidence="1" key="1">
    <citation type="submission" date="2021-06" db="EMBL/GenBank/DDBJ databases">
        <title>Updating the genus Pseudomonas: Description of 43 new species and partition of the Pseudomonas putida group.</title>
        <authorList>
            <person name="Girard L."/>
            <person name="Lood C."/>
            <person name="Vandamme P."/>
            <person name="Rokni-Zadeh H."/>
            <person name="van Noort V."/>
            <person name="Hofte M."/>
            <person name="Lavigne R."/>
            <person name="De Mot R."/>
        </authorList>
    </citation>
    <scope>NUCLEOTIDE SEQUENCE</scope>
    <source>
        <strain evidence="1">CMR12a</strain>
    </source>
</reference>
<evidence type="ECO:0000313" key="1">
    <source>
        <dbReference type="EMBL" id="QXH42259.1"/>
    </source>
</evidence>
<accession>A0ABX8MSK1</accession>
<proteinExistence type="predicted"/>
<keyword evidence="2" id="KW-1185">Reference proteome</keyword>
<protein>
    <submittedName>
        <fullName evidence="1">Uncharacterized protein</fullName>
    </submittedName>
</protein>
<dbReference type="RefSeq" id="WP_124346035.1">
    <property type="nucleotide sequence ID" value="NZ_CP027706.1"/>
</dbReference>
<evidence type="ECO:0000313" key="2">
    <source>
        <dbReference type="Proteomes" id="UP000693952"/>
    </source>
</evidence>
<dbReference type="Proteomes" id="UP000693952">
    <property type="component" value="Chromosome"/>
</dbReference>
<dbReference type="EMBL" id="CP077074">
    <property type="protein sequence ID" value="QXH42259.1"/>
    <property type="molecule type" value="Genomic_DNA"/>
</dbReference>
<organism evidence="1 2">
    <name type="scientific">Pseudomonas sessilinigenes</name>
    <dbReference type="NCBI Taxonomy" id="658629"/>
    <lineage>
        <taxon>Bacteria</taxon>
        <taxon>Pseudomonadati</taxon>
        <taxon>Pseudomonadota</taxon>
        <taxon>Gammaproteobacteria</taxon>
        <taxon>Pseudomonadales</taxon>
        <taxon>Pseudomonadaceae</taxon>
        <taxon>Pseudomonas</taxon>
    </lineage>
</organism>
<gene>
    <name evidence="1" type="ORF">KSS89_08580</name>
</gene>
<name>A0ABX8MSK1_9PSED</name>
<sequence length="234" mass="25611">MASAFHSGPFTLVPLRKLKVAGVDSTSWELKYDHTYLADRVAPSSATQAQVRALFESDVGRFISEMSAQHAPETVHLVNADTDETVATVAVVGDLGLTPGLIDDRSTFWLRSSNRKRSKDICLADFPNWVAKHKAPARAWICDLLPEEVVTENPAEWRAPTSWEIRHIVGEGSLTGVPGSTAAGMVGVTPQNFRKYTAADGASTKQNMSFAMWHLLMHKLEVKSLRIDRGPKGG</sequence>